<reference evidence="2" key="2">
    <citation type="submission" date="2021-04" db="EMBL/GenBank/DDBJ databases">
        <authorList>
            <person name="Podell S."/>
        </authorList>
    </citation>
    <scope>NUCLEOTIDE SEQUENCE</scope>
    <source>
        <strain evidence="2">Hildebrandi</strain>
    </source>
</reference>
<organism evidence="2 3">
    <name type="scientific">Nitzschia inconspicua</name>
    <dbReference type="NCBI Taxonomy" id="303405"/>
    <lineage>
        <taxon>Eukaryota</taxon>
        <taxon>Sar</taxon>
        <taxon>Stramenopiles</taxon>
        <taxon>Ochrophyta</taxon>
        <taxon>Bacillariophyta</taxon>
        <taxon>Bacillariophyceae</taxon>
        <taxon>Bacillariophycidae</taxon>
        <taxon>Bacillariales</taxon>
        <taxon>Bacillariaceae</taxon>
        <taxon>Nitzschia</taxon>
    </lineage>
</organism>
<name>A0A9K3Q1P2_9STRA</name>
<accession>A0A9K3Q1P2</accession>
<dbReference type="EMBL" id="JAGRRH010000006">
    <property type="protein sequence ID" value="KAG7368172.1"/>
    <property type="molecule type" value="Genomic_DNA"/>
</dbReference>
<keyword evidence="1" id="KW-0175">Coiled coil</keyword>
<gene>
    <name evidence="2" type="ORF">IV203_030915</name>
</gene>
<dbReference type="Proteomes" id="UP000693970">
    <property type="component" value="Unassembled WGS sequence"/>
</dbReference>
<evidence type="ECO:0000313" key="2">
    <source>
        <dbReference type="EMBL" id="KAG7368172.1"/>
    </source>
</evidence>
<feature type="coiled-coil region" evidence="1">
    <location>
        <begin position="447"/>
        <end position="502"/>
    </location>
</feature>
<comment type="caution">
    <text evidence="2">The sequence shown here is derived from an EMBL/GenBank/DDBJ whole genome shotgun (WGS) entry which is preliminary data.</text>
</comment>
<keyword evidence="3" id="KW-1185">Reference proteome</keyword>
<evidence type="ECO:0000313" key="3">
    <source>
        <dbReference type="Proteomes" id="UP000693970"/>
    </source>
</evidence>
<sequence length="503" mass="57311">MKELEVKAEETDTRAQLLLAKLGAETKQGDTTKIWEVIGLMREDMSANDDKLKQLMDYAEKGPAELEHCAKSLAELQNHYQDSLAKIVKKFKTLTRSSNPDEKAKKEVSDLARRLLILENKERALPDLMSMDLEGTNRESNESKLMPEVLRLAQVVEHLNKVSRERGAQESDELLDKMKREREAQARDEVFYKELGVITHKIADLEQSRGERFEHPEGTFGSPQEVETWIVNETIPSCGMFWDLGSVLVGMMEKSKSFKEFADERCLFGKNHGRVDLLDDTSEGLQACKTYATWIGDGTSAYSLSLTRALTGHLNSLRRTFSRTDGGERMARSLLDDISKQWNDLCNFTQTFYTKLVNVAKFSEANAFKLVGRCWGAVFDTMRSHREALKLVGDLQAPGNKAMVIWSVFQCHRIMKEFIALDFEGHPAIVKEISLFIITERVDPTEILRLTSRIKKLEDECAAVTETNQKLRSSHADFQVTFMGLKRTVDDLKNELKQLKTKK</sequence>
<dbReference type="AlphaFoldDB" id="A0A9K3Q1P2"/>
<evidence type="ECO:0000256" key="1">
    <source>
        <dbReference type="SAM" id="Coils"/>
    </source>
</evidence>
<reference evidence="2" key="1">
    <citation type="journal article" date="2021" name="Sci. Rep.">
        <title>Diploid genomic architecture of Nitzschia inconspicua, an elite biomass production diatom.</title>
        <authorList>
            <person name="Oliver A."/>
            <person name="Podell S."/>
            <person name="Pinowska A."/>
            <person name="Traller J.C."/>
            <person name="Smith S.R."/>
            <person name="McClure R."/>
            <person name="Beliaev A."/>
            <person name="Bohutskyi P."/>
            <person name="Hill E.A."/>
            <person name="Rabines A."/>
            <person name="Zheng H."/>
            <person name="Allen L.Z."/>
            <person name="Kuo A."/>
            <person name="Grigoriev I.V."/>
            <person name="Allen A.E."/>
            <person name="Hazlebeck D."/>
            <person name="Allen E.E."/>
        </authorList>
    </citation>
    <scope>NUCLEOTIDE SEQUENCE</scope>
    <source>
        <strain evidence="2">Hildebrandi</strain>
    </source>
</reference>
<proteinExistence type="predicted"/>
<protein>
    <submittedName>
        <fullName evidence="2">Uncharacterized protein</fullName>
    </submittedName>
</protein>